<dbReference type="InterPro" id="IPR003658">
    <property type="entry name" value="Anti-sigma_ant"/>
</dbReference>
<dbReference type="GO" id="GO:0043856">
    <property type="term" value="F:anti-sigma factor antagonist activity"/>
    <property type="evidence" value="ECO:0007669"/>
    <property type="project" value="InterPro"/>
</dbReference>
<evidence type="ECO:0000256" key="2">
    <source>
        <dbReference type="RuleBase" id="RU003749"/>
    </source>
</evidence>
<keyword evidence="5" id="KW-1185">Reference proteome</keyword>
<accession>A0A0F3IHJ2</accession>
<dbReference type="PROSITE" id="PS50801">
    <property type="entry name" value="STAS"/>
    <property type="match status" value="1"/>
</dbReference>
<dbReference type="OrthoDB" id="280847at2"/>
<comment type="similarity">
    <text evidence="1 2">Belongs to the anti-sigma-factor antagonist family.</text>
</comment>
<protein>
    <recommendedName>
        <fullName evidence="2">Anti-sigma factor antagonist</fullName>
    </recommendedName>
</protein>
<evidence type="ECO:0000313" key="5">
    <source>
        <dbReference type="Proteomes" id="UP000033684"/>
    </source>
</evidence>
<evidence type="ECO:0000256" key="1">
    <source>
        <dbReference type="ARBA" id="ARBA00009013"/>
    </source>
</evidence>
<dbReference type="Pfam" id="PF01740">
    <property type="entry name" value="STAS"/>
    <property type="match status" value="1"/>
</dbReference>
<dbReference type="SUPFAM" id="SSF52091">
    <property type="entry name" value="SpoIIaa-like"/>
    <property type="match status" value="1"/>
</dbReference>
<dbReference type="PANTHER" id="PTHR33495:SF2">
    <property type="entry name" value="ANTI-SIGMA FACTOR ANTAGONIST TM_1081-RELATED"/>
    <property type="match status" value="1"/>
</dbReference>
<dbReference type="PANTHER" id="PTHR33495">
    <property type="entry name" value="ANTI-SIGMA FACTOR ANTAGONIST TM_1081-RELATED-RELATED"/>
    <property type="match status" value="1"/>
</dbReference>
<dbReference type="CDD" id="cd07043">
    <property type="entry name" value="STAS_anti-anti-sigma_factors"/>
    <property type="match status" value="1"/>
</dbReference>
<reference evidence="5" key="1">
    <citation type="submission" date="2015-03" db="EMBL/GenBank/DDBJ databases">
        <title>Draft genome sequence of a novel methanotroph (Sn10-6) isolated from flooded ricefield rhizosphere in India.</title>
        <authorList>
            <person name="Pandit P.S."/>
            <person name="Pore S.D."/>
            <person name="Arora P."/>
            <person name="Kapse N.G."/>
            <person name="Dhakephalkar P.K."/>
            <person name="Rahalkar M.C."/>
        </authorList>
    </citation>
    <scope>NUCLEOTIDE SEQUENCE [LARGE SCALE GENOMIC DNA]</scope>
    <source>
        <strain evidence="5">Sn10-6</strain>
    </source>
</reference>
<feature type="domain" description="STAS" evidence="3">
    <location>
        <begin position="2"/>
        <end position="108"/>
    </location>
</feature>
<sequence length="108" mass="11680">MLTISSARQNNSLVISLSGRIDAASAKDLEQQCLAWISEGHTHLVFDFSDVSYISSAALRVFLLAAKRVEPAQGSVRLCAMNATLRDVFDISGFSKLFMITATVAEAL</sequence>
<reference evidence="4 5" key="2">
    <citation type="journal article" date="2016" name="Microb. Ecol.">
        <title>Genome Characteristics of a Novel Type I Methanotroph (Sn10-6) Isolated from a Flooded Indian Rice Field.</title>
        <authorList>
            <person name="Rahalkar M.C."/>
            <person name="Pandit P.S."/>
            <person name="Dhakephalkar P.K."/>
            <person name="Pore S."/>
            <person name="Arora P."/>
            <person name="Kapse N."/>
        </authorList>
    </citation>
    <scope>NUCLEOTIDE SEQUENCE [LARGE SCALE GENOMIC DNA]</scope>
    <source>
        <strain evidence="4 5">Sn10-6</strain>
    </source>
</reference>
<dbReference type="AlphaFoldDB" id="A0A0F3IHJ2"/>
<gene>
    <name evidence="4" type="ORF">VZ94_14030</name>
</gene>
<organism evidence="4 5">
    <name type="scientific">Methylocucumis oryzae</name>
    <dbReference type="NCBI Taxonomy" id="1632867"/>
    <lineage>
        <taxon>Bacteria</taxon>
        <taxon>Pseudomonadati</taxon>
        <taxon>Pseudomonadota</taxon>
        <taxon>Gammaproteobacteria</taxon>
        <taxon>Methylococcales</taxon>
        <taxon>Methylococcaceae</taxon>
        <taxon>Methylocucumis</taxon>
    </lineage>
</organism>
<comment type="caution">
    <text evidence="4">The sequence shown here is derived from an EMBL/GenBank/DDBJ whole genome shotgun (WGS) entry which is preliminary data.</text>
</comment>
<proteinExistence type="inferred from homology"/>
<dbReference type="Proteomes" id="UP000033684">
    <property type="component" value="Unassembled WGS sequence"/>
</dbReference>
<evidence type="ECO:0000259" key="3">
    <source>
        <dbReference type="PROSITE" id="PS50801"/>
    </source>
</evidence>
<dbReference type="EMBL" id="LAJX01000142">
    <property type="protein sequence ID" value="KJV06013.1"/>
    <property type="molecule type" value="Genomic_DNA"/>
</dbReference>
<dbReference type="InterPro" id="IPR002645">
    <property type="entry name" value="STAS_dom"/>
</dbReference>
<dbReference type="Gene3D" id="3.30.750.24">
    <property type="entry name" value="STAS domain"/>
    <property type="match status" value="1"/>
</dbReference>
<dbReference type="RefSeq" id="WP_045779706.1">
    <property type="nucleotide sequence ID" value="NZ_LAJX01000142.1"/>
</dbReference>
<dbReference type="InterPro" id="IPR036513">
    <property type="entry name" value="STAS_dom_sf"/>
</dbReference>
<evidence type="ECO:0000313" key="4">
    <source>
        <dbReference type="EMBL" id="KJV06013.1"/>
    </source>
</evidence>
<name>A0A0F3IHJ2_9GAMM</name>
<dbReference type="NCBIfam" id="TIGR00377">
    <property type="entry name" value="ant_ant_sig"/>
    <property type="match status" value="1"/>
</dbReference>